<reference evidence="1 2" key="1">
    <citation type="submission" date="2018-11" db="EMBL/GenBank/DDBJ databases">
        <authorList>
            <consortium name="Pathogen Informatics"/>
        </authorList>
    </citation>
    <scope>NUCLEOTIDE SEQUENCE [LARGE SCALE GENOMIC DNA]</scope>
</reference>
<protein>
    <submittedName>
        <fullName evidence="3">Hemerythrin domain-containing protein</fullName>
    </submittedName>
</protein>
<evidence type="ECO:0000313" key="2">
    <source>
        <dbReference type="Proteomes" id="UP000050761"/>
    </source>
</evidence>
<proteinExistence type="predicted"/>
<gene>
    <name evidence="1" type="ORF">HPBE_LOCUS2351</name>
</gene>
<accession>A0A183F858</accession>
<dbReference type="EMBL" id="UZAH01003442">
    <property type="protein sequence ID" value="VDO24691.1"/>
    <property type="molecule type" value="Genomic_DNA"/>
</dbReference>
<dbReference type="Proteomes" id="UP000050761">
    <property type="component" value="Unassembled WGS sequence"/>
</dbReference>
<reference evidence="3" key="2">
    <citation type="submission" date="2019-09" db="UniProtKB">
        <authorList>
            <consortium name="WormBaseParasite"/>
        </authorList>
    </citation>
    <scope>IDENTIFICATION</scope>
</reference>
<accession>A0A3P7TT22</accession>
<sequence>MNNCFNRNAGFADENGNAWHGAYTNGRVPPRVERGHRGRGAVTMHAPLGVPHVGFRARNNLAAGSPVHAVRVGPPFHGGQLHGSVHNAPMFVLHPGVVNAVVIPHLAVNVAGAVVGAQSMHQGAGLPPHVAGLPPHVGADQQRRGAQPRNQGAGLPPHVVGLLNACGDQQGRSVREVMSEMMDNLVEVEHHYVGLYNQLTSGDEPVLVNAVIEPYAFHLVQNTEGWQERTVQNHRASLSETYARFACEEDMLGGFFQAVSEMYERFLFLLDVHINERFRASWAMGRAIY</sequence>
<dbReference type="WBParaSite" id="HPBE_0000235001-mRNA-1">
    <property type="protein sequence ID" value="HPBE_0000235001-mRNA-1"/>
    <property type="gene ID" value="HPBE_0000235001"/>
</dbReference>
<evidence type="ECO:0000313" key="1">
    <source>
        <dbReference type="EMBL" id="VDO24691.1"/>
    </source>
</evidence>
<name>A0A183F858_HELPZ</name>
<organism evidence="2 3">
    <name type="scientific">Heligmosomoides polygyrus</name>
    <name type="common">Parasitic roundworm</name>
    <dbReference type="NCBI Taxonomy" id="6339"/>
    <lineage>
        <taxon>Eukaryota</taxon>
        <taxon>Metazoa</taxon>
        <taxon>Ecdysozoa</taxon>
        <taxon>Nematoda</taxon>
        <taxon>Chromadorea</taxon>
        <taxon>Rhabditida</taxon>
        <taxon>Rhabditina</taxon>
        <taxon>Rhabditomorpha</taxon>
        <taxon>Strongyloidea</taxon>
        <taxon>Heligmosomidae</taxon>
        <taxon>Heligmosomoides</taxon>
    </lineage>
</organism>
<keyword evidence="2" id="KW-1185">Reference proteome</keyword>
<evidence type="ECO:0000313" key="3">
    <source>
        <dbReference type="WBParaSite" id="HPBE_0000235001-mRNA-1"/>
    </source>
</evidence>
<dbReference type="AlphaFoldDB" id="A0A183F858"/>